<sequence length="1096" mass="113261">MIVTTLIIAAHHTHAQTPGLIIDPAGAGATVLDPNGDGYVSADNSGFVSNDNAESEIPYQTITVPEVEPTSDVASGPACGFTDFADDATRYVAASYVDASNNWLFRFRLGGYAPNSKGYSILIDTDNLFGSGSDPNYVSGNPGFEIEIELVTNFGVRLYDVDGTTSPTLMTTLAYDDYAQKSIAQSTSCSDPDYFYDFYMPFSTITTFFPSISTSTPMRLVANTVINTQSAIGGGISDIGGIDDDAYGHNIDKIWGIVVDNQVATAPADINSGFPPSRSVAPVISSPVSIGATSVSGTSSEGNGTIIELYVNGVSVGTTTVTGGSWTISGLTALAENDVLTATATAAGESVSLSSNEVSVGSSCSAAPTITCGGRKGIEITTATTLPAGTVLKAYNPDHASFPNPISTFTVTTPGTIFVIACNGSNSGCNSGTNCQPNGSYWATVQEPGKCESSPSASFCTSGSSAASTTPTVSTTSVTTSTTTLSGTSTSGFKIFLFIDGNYISSTTTNGSGAWSFSGLTLSLGQVLQVKALETGKCLSTAVSRTVTEQSTTPTITGPLVNGATSVSGTSTEASGTIINVRVGGSSVGTTSVDANGNWTLTGLSLSTGQVVNATATAPGELVSAASSSITVLAVSATPSITGSYTEGDTSVSGTSPSADGTGIDVYIDGGELGSTSTSSGTWTLGGLSSANSDLYAGGVLTATATETGKAASNESAGNTVACKPPLTNRTVNVISSEVCENTSAQVEIPNSEEGVIYTLRDNGNTVDLSSSLLGTGGAITFDSFELTSSETLQIKALKIPDLSCTGLNSNTAAITVYENPLNDRPVTSTNSTIEPGESTNIEVANSESGVEYLLRDDADDSAIGSSVAGTGGTLSLPTGTLNTTTTFNVLSTKTSPITCTIEQLSTATVTVNPILPVELISFTAKKDPNNTSIHLKWSTASEINNDLFVVERGSDASSLSKIGQVKGSGNSDEKLDYHFTDDRPSAGLSYYRLKQIDFDGSYRYSSVISMASDQDDYHVLINPNPFEKFTTVKVIGTHRNDQIVVVLMDKSGKLMKRLEGSSDMKLYRDELLSGLYIYQVYVNMQSIKTGKIIIE</sequence>
<dbReference type="NCBIfam" id="TIGR04183">
    <property type="entry name" value="Por_Secre_tail"/>
    <property type="match status" value="1"/>
</dbReference>
<dbReference type="RefSeq" id="WP_202244162.1">
    <property type="nucleotide sequence ID" value="NZ_JAESIY010000004.1"/>
</dbReference>
<dbReference type="AlphaFoldDB" id="A0A937JZ71"/>
<accession>A0A937JZ71</accession>
<reference evidence="1" key="1">
    <citation type="submission" date="2021-01" db="EMBL/GenBank/DDBJ databases">
        <title>Fulvivirga kasyanovii gen. nov., sp nov., a novel member of the phylum Bacteroidetes isolated from seawater in a mussel farm.</title>
        <authorList>
            <person name="Zhao L.-H."/>
            <person name="Wang Z.-J."/>
        </authorList>
    </citation>
    <scope>NUCLEOTIDE SEQUENCE</scope>
    <source>
        <strain evidence="1">2943</strain>
    </source>
</reference>
<keyword evidence="2" id="KW-1185">Reference proteome</keyword>
<dbReference type="Proteomes" id="UP000659388">
    <property type="component" value="Unassembled WGS sequence"/>
</dbReference>
<dbReference type="EMBL" id="JAESIY010000004">
    <property type="protein sequence ID" value="MBL3656379.1"/>
    <property type="molecule type" value="Genomic_DNA"/>
</dbReference>
<organism evidence="1 2">
    <name type="scientific">Fulvivirga sediminis</name>
    <dbReference type="NCBI Taxonomy" id="2803949"/>
    <lineage>
        <taxon>Bacteria</taxon>
        <taxon>Pseudomonadati</taxon>
        <taxon>Bacteroidota</taxon>
        <taxon>Cytophagia</taxon>
        <taxon>Cytophagales</taxon>
        <taxon>Fulvivirgaceae</taxon>
        <taxon>Fulvivirga</taxon>
    </lineage>
</organism>
<dbReference type="InterPro" id="IPR026444">
    <property type="entry name" value="Secre_tail"/>
</dbReference>
<protein>
    <submittedName>
        <fullName evidence="1">T9SS type A sorting domain-containing protein</fullName>
    </submittedName>
</protein>
<evidence type="ECO:0000313" key="1">
    <source>
        <dbReference type="EMBL" id="MBL3656379.1"/>
    </source>
</evidence>
<proteinExistence type="predicted"/>
<evidence type="ECO:0000313" key="2">
    <source>
        <dbReference type="Proteomes" id="UP000659388"/>
    </source>
</evidence>
<comment type="caution">
    <text evidence="1">The sequence shown here is derived from an EMBL/GenBank/DDBJ whole genome shotgun (WGS) entry which is preliminary data.</text>
</comment>
<gene>
    <name evidence="1" type="ORF">JL102_09580</name>
</gene>
<name>A0A937JZ71_9BACT</name>